<dbReference type="FunCoup" id="A0A5R8QCD2">
    <property type="interactions" value="230"/>
</dbReference>
<dbReference type="GO" id="GO:0030632">
    <property type="term" value="P:D-alanine biosynthetic process"/>
    <property type="evidence" value="ECO:0007669"/>
    <property type="project" value="UniProtKB-UniRule"/>
</dbReference>
<comment type="function">
    <text evidence="4">Catalyzes the interconversion of L-alanine and D-alanine. May also act on other amino acids.</text>
</comment>
<dbReference type="Pfam" id="PF01168">
    <property type="entry name" value="Ala_racemase_N"/>
    <property type="match status" value="1"/>
</dbReference>
<gene>
    <name evidence="8" type="primary">alr</name>
    <name evidence="8" type="ORF">FEZ08_05625</name>
</gene>
<evidence type="ECO:0000256" key="5">
    <source>
        <dbReference type="PIRSR" id="PIRSR600821-50"/>
    </source>
</evidence>
<name>A0A5R8QCD2_9FIRM</name>
<dbReference type="Gene3D" id="2.40.37.10">
    <property type="entry name" value="Lyase, Ornithine Decarboxylase, Chain A, domain 1"/>
    <property type="match status" value="1"/>
</dbReference>
<dbReference type="Proteomes" id="UP000306912">
    <property type="component" value="Unassembled WGS sequence"/>
</dbReference>
<evidence type="ECO:0000256" key="4">
    <source>
        <dbReference type="HAMAP-Rule" id="MF_01201"/>
    </source>
</evidence>
<dbReference type="InterPro" id="IPR001608">
    <property type="entry name" value="Ala_racemase_N"/>
</dbReference>
<dbReference type="GO" id="GO:0005829">
    <property type="term" value="C:cytosol"/>
    <property type="evidence" value="ECO:0007669"/>
    <property type="project" value="TreeGrafter"/>
</dbReference>
<evidence type="ECO:0000256" key="3">
    <source>
        <dbReference type="ARBA" id="ARBA00023235"/>
    </source>
</evidence>
<dbReference type="EC" id="5.1.1.1" evidence="4"/>
<dbReference type="SUPFAM" id="SSF51419">
    <property type="entry name" value="PLP-binding barrel"/>
    <property type="match status" value="1"/>
</dbReference>
<proteinExistence type="inferred from homology"/>
<evidence type="ECO:0000313" key="9">
    <source>
        <dbReference type="Proteomes" id="UP000306912"/>
    </source>
</evidence>
<comment type="caution">
    <text evidence="8">The sequence shown here is derived from an EMBL/GenBank/DDBJ whole genome shotgun (WGS) entry which is preliminary data.</text>
</comment>
<dbReference type="InterPro" id="IPR009006">
    <property type="entry name" value="Ala_racemase/Decarboxylase_C"/>
</dbReference>
<feature type="binding site" evidence="4 6">
    <location>
        <position position="138"/>
    </location>
    <ligand>
        <name>substrate</name>
    </ligand>
</feature>
<feature type="active site" description="Proton acceptor; specific for D-alanine" evidence="4">
    <location>
        <position position="39"/>
    </location>
</feature>
<dbReference type="InParanoid" id="A0A5R8QCD2"/>
<evidence type="ECO:0000313" key="8">
    <source>
        <dbReference type="EMBL" id="TLG74185.1"/>
    </source>
</evidence>
<reference evidence="8 9" key="1">
    <citation type="submission" date="2019-05" db="EMBL/GenBank/DDBJ databases">
        <title>Culicoidintestinum kansasii gen. nov., sp. nov. from the gastrointestinal tract of the biting midge, Culicoides sonorensis.</title>
        <authorList>
            <person name="Neupane S."/>
            <person name="Ghosh A."/>
            <person name="Gunther S."/>
            <person name="Martin K."/>
            <person name="Zurek L."/>
        </authorList>
    </citation>
    <scope>NUCLEOTIDE SEQUENCE [LARGE SCALE GENOMIC DNA]</scope>
    <source>
        <strain evidence="8 9">CS-1</strain>
    </source>
</reference>
<evidence type="ECO:0000256" key="2">
    <source>
        <dbReference type="ARBA" id="ARBA00022898"/>
    </source>
</evidence>
<accession>A0A5R8QCD2</accession>
<dbReference type="InterPro" id="IPR011079">
    <property type="entry name" value="Ala_racemase_C"/>
</dbReference>
<feature type="modified residue" description="N6-(pyridoxal phosphate)lysine" evidence="4 5">
    <location>
        <position position="39"/>
    </location>
</feature>
<evidence type="ECO:0000256" key="1">
    <source>
        <dbReference type="ARBA" id="ARBA00001933"/>
    </source>
</evidence>
<dbReference type="CDD" id="cd00430">
    <property type="entry name" value="PLPDE_III_AR"/>
    <property type="match status" value="1"/>
</dbReference>
<dbReference type="PANTHER" id="PTHR30511:SF0">
    <property type="entry name" value="ALANINE RACEMASE, CATABOLIC-RELATED"/>
    <property type="match status" value="1"/>
</dbReference>
<dbReference type="SMART" id="SM01005">
    <property type="entry name" value="Ala_racemase_C"/>
    <property type="match status" value="1"/>
</dbReference>
<comment type="cofactor">
    <cofactor evidence="1 4 5">
        <name>pyridoxal 5'-phosphate</name>
        <dbReference type="ChEBI" id="CHEBI:597326"/>
    </cofactor>
</comment>
<feature type="domain" description="Alanine racemase C-terminal" evidence="7">
    <location>
        <begin position="243"/>
        <end position="364"/>
    </location>
</feature>
<dbReference type="OrthoDB" id="9813814at2"/>
<dbReference type="FunFam" id="3.20.20.10:FF:000002">
    <property type="entry name" value="Alanine racemase"/>
    <property type="match status" value="1"/>
</dbReference>
<dbReference type="GO" id="GO:0009252">
    <property type="term" value="P:peptidoglycan biosynthetic process"/>
    <property type="evidence" value="ECO:0007669"/>
    <property type="project" value="TreeGrafter"/>
</dbReference>
<keyword evidence="2 4" id="KW-0663">Pyridoxal phosphate</keyword>
<comment type="similarity">
    <text evidence="4">Belongs to the alanine racemase family.</text>
</comment>
<dbReference type="GO" id="GO:0030170">
    <property type="term" value="F:pyridoxal phosphate binding"/>
    <property type="evidence" value="ECO:0007669"/>
    <property type="project" value="UniProtKB-UniRule"/>
</dbReference>
<sequence>MAEAIHRPTWLEIDLQALLNNVNTVQSFHRERTIWPVLKANAYHHGVGPIAQTLIDAGISHFSVSNLDEAIELQQIFDTHKIDATILIFGDVLYENIALVRSNWCLTMSQLEWIKGAKEYDFSNQLHVHLEVDSGMHRRGLQTLEETKVALAELLSDERFVVDGIYTHFAVADTDVAGTEQQAAYFRDILHHLDYEFTHVHCANSNGALLDVSKECNGLRPGAIIYGIGIHPEDYQQYGIRQIASLYSSLVEVKQIKKGEHVGYGWSYQAGQDEWIGIIPIGYADGWVLGNQGRSVYIDGHYCEIIGRVCMDQMMVRLPGLMPAGVTVELFGSHIPLYQVAQELGTIDYEVVCLLDERIMRTYIK</sequence>
<dbReference type="InterPro" id="IPR029066">
    <property type="entry name" value="PLP-binding_barrel"/>
</dbReference>
<dbReference type="HAMAP" id="MF_01201">
    <property type="entry name" value="Ala_racemase"/>
    <property type="match status" value="1"/>
</dbReference>
<dbReference type="AlphaFoldDB" id="A0A5R8QCD2"/>
<feature type="binding site" evidence="4 6">
    <location>
        <position position="311"/>
    </location>
    <ligand>
        <name>substrate</name>
    </ligand>
</feature>
<dbReference type="Gene3D" id="3.20.20.10">
    <property type="entry name" value="Alanine racemase"/>
    <property type="match status" value="1"/>
</dbReference>
<dbReference type="NCBIfam" id="TIGR00492">
    <property type="entry name" value="alr"/>
    <property type="match status" value="1"/>
</dbReference>
<dbReference type="SUPFAM" id="SSF50621">
    <property type="entry name" value="Alanine racemase C-terminal domain-like"/>
    <property type="match status" value="1"/>
</dbReference>
<protein>
    <recommendedName>
        <fullName evidence="4">Alanine racemase</fullName>
        <ecNumber evidence="4">5.1.1.1</ecNumber>
    </recommendedName>
</protein>
<evidence type="ECO:0000256" key="6">
    <source>
        <dbReference type="PIRSR" id="PIRSR600821-52"/>
    </source>
</evidence>
<organism evidence="8 9">
    <name type="scientific">Culicoidibacter larvae</name>
    <dbReference type="NCBI Taxonomy" id="2579976"/>
    <lineage>
        <taxon>Bacteria</taxon>
        <taxon>Bacillati</taxon>
        <taxon>Bacillota</taxon>
        <taxon>Culicoidibacteria</taxon>
        <taxon>Culicoidibacterales</taxon>
        <taxon>Culicoidibacteraceae</taxon>
        <taxon>Culicoidibacter</taxon>
    </lineage>
</organism>
<keyword evidence="3 4" id="KW-0413">Isomerase</keyword>
<comment type="catalytic activity">
    <reaction evidence="4">
        <text>L-alanine = D-alanine</text>
        <dbReference type="Rhea" id="RHEA:20249"/>
        <dbReference type="ChEBI" id="CHEBI:57416"/>
        <dbReference type="ChEBI" id="CHEBI:57972"/>
        <dbReference type="EC" id="5.1.1.1"/>
    </reaction>
</comment>
<dbReference type="PANTHER" id="PTHR30511">
    <property type="entry name" value="ALANINE RACEMASE"/>
    <property type="match status" value="1"/>
</dbReference>
<comment type="pathway">
    <text evidence="4">Amino-acid biosynthesis; D-alanine biosynthesis; D-alanine from L-alanine: step 1/1.</text>
</comment>
<dbReference type="EMBL" id="VBWP01000004">
    <property type="protein sequence ID" value="TLG74185.1"/>
    <property type="molecule type" value="Genomic_DNA"/>
</dbReference>
<dbReference type="PRINTS" id="PR00992">
    <property type="entry name" value="ALARACEMASE"/>
</dbReference>
<evidence type="ECO:0000259" key="7">
    <source>
        <dbReference type="SMART" id="SM01005"/>
    </source>
</evidence>
<dbReference type="GO" id="GO:0008784">
    <property type="term" value="F:alanine racemase activity"/>
    <property type="evidence" value="ECO:0007669"/>
    <property type="project" value="UniProtKB-UniRule"/>
</dbReference>
<dbReference type="InterPro" id="IPR000821">
    <property type="entry name" value="Ala_racemase"/>
</dbReference>
<dbReference type="UniPathway" id="UPA00042">
    <property type="reaction ID" value="UER00497"/>
</dbReference>
<keyword evidence="9" id="KW-1185">Reference proteome</keyword>
<dbReference type="RefSeq" id="WP_138190737.1">
    <property type="nucleotide sequence ID" value="NZ_VBWP01000004.1"/>
</dbReference>
<feature type="active site" description="Proton acceptor; specific for L-alanine" evidence="4">
    <location>
        <position position="264"/>
    </location>
</feature>
<dbReference type="Pfam" id="PF00842">
    <property type="entry name" value="Ala_racemase_C"/>
    <property type="match status" value="1"/>
</dbReference>